<dbReference type="EC" id="3.2.1.52" evidence="3"/>
<dbReference type="PANTHER" id="PTHR30480">
    <property type="entry name" value="BETA-HEXOSAMINIDASE-RELATED"/>
    <property type="match status" value="1"/>
</dbReference>
<proteinExistence type="inferred from homology"/>
<evidence type="ECO:0000313" key="7">
    <source>
        <dbReference type="EMBL" id="QGT50531.1"/>
    </source>
</evidence>
<feature type="domain" description="Glycoside hydrolase family 3 N-terminal" evidence="6">
    <location>
        <begin position="70"/>
        <end position="293"/>
    </location>
</feature>
<dbReference type="InterPro" id="IPR036962">
    <property type="entry name" value="Glyco_hydro_3_N_sf"/>
</dbReference>
<dbReference type="EMBL" id="MN577571">
    <property type="protein sequence ID" value="QGT50531.1"/>
    <property type="molecule type" value="Genomic_DNA"/>
</dbReference>
<sequence length="330" mass="37948">MLGGYQHPPAKDVMPVILLVSHYPIPQEDKDFFKRINPYGFLLSIPKHANMKPGQLRAELEEILERKDFLFFLDQEGGSVNRLRQFKSDFWSPPAGNYGEIAKNDENLALSYARQEGLRTGQELKKLTIDVVFGPVADLIDTEQVFRRNRYYSTDHNMSKKLADAFAQGLAEGGVIPCYKHFPGFASERDPHHVRLEVKAGREEIIKRALFSFEKANQYGCLMTGHTLYWVIDDKHISTYSPALHHLIRKTLGFKGLIIPDALNMVAADGPDPRRAGSRMNRALSAGADVVMPFFPFHFNPQEKEEQIRQIDPKYIKRFQRRRHLLKRKN</sequence>
<reference evidence="7" key="1">
    <citation type="journal article" date="2020" name="J. ISSAAS">
        <title>Lactobacilli and other gastrointestinal microbiota of Peromyscus leucopus, reservoir host for agents of Lyme disease and other zoonoses in North America.</title>
        <authorList>
            <person name="Milovic A."/>
            <person name="Bassam K."/>
            <person name="Shao H."/>
            <person name="Chatzistamou I."/>
            <person name="Tufts D.M."/>
            <person name="Diuk-Wasser M."/>
            <person name="Barbour A.G."/>
        </authorList>
    </citation>
    <scope>NUCLEOTIDE SEQUENCE</scope>
    <source>
        <strain evidence="7">LL30</strain>
    </source>
</reference>
<evidence type="ECO:0000256" key="3">
    <source>
        <dbReference type="ARBA" id="ARBA00012663"/>
    </source>
</evidence>
<protein>
    <recommendedName>
        <fullName evidence="3">beta-N-acetylhexosaminidase</fullName>
        <ecNumber evidence="3">3.2.1.52</ecNumber>
    </recommendedName>
</protein>
<accession>A0A650EMK2</accession>
<dbReference type="PANTHER" id="PTHR30480:SF13">
    <property type="entry name" value="BETA-HEXOSAMINIDASE"/>
    <property type="match status" value="1"/>
</dbReference>
<gene>
    <name evidence="7" type="ORF">Elusimicrob1349_0010</name>
</gene>
<evidence type="ECO:0000259" key="6">
    <source>
        <dbReference type="Pfam" id="PF00933"/>
    </source>
</evidence>
<dbReference type="InterPro" id="IPR001764">
    <property type="entry name" value="Glyco_hydro_3_N"/>
</dbReference>
<dbReference type="InterPro" id="IPR017853">
    <property type="entry name" value="GH"/>
</dbReference>
<organism evidence="7">
    <name type="scientific">uncultured Elusimicrobia bacterium</name>
    <dbReference type="NCBI Taxonomy" id="699876"/>
    <lineage>
        <taxon>Bacteria</taxon>
        <taxon>Pseudomonadati</taxon>
        <taxon>Elusimicrobiota</taxon>
        <taxon>Elusimicrobia</taxon>
        <taxon>environmental samples</taxon>
    </lineage>
</organism>
<dbReference type="Gene3D" id="3.20.20.300">
    <property type="entry name" value="Glycoside hydrolase, family 3, N-terminal domain"/>
    <property type="match status" value="1"/>
</dbReference>
<keyword evidence="5 7" id="KW-0326">Glycosidase</keyword>
<dbReference type="GO" id="GO:0009254">
    <property type="term" value="P:peptidoglycan turnover"/>
    <property type="evidence" value="ECO:0007669"/>
    <property type="project" value="TreeGrafter"/>
</dbReference>
<dbReference type="GO" id="GO:0004563">
    <property type="term" value="F:beta-N-acetylhexosaminidase activity"/>
    <property type="evidence" value="ECO:0007669"/>
    <property type="project" value="UniProtKB-EC"/>
</dbReference>
<dbReference type="GO" id="GO:0005975">
    <property type="term" value="P:carbohydrate metabolic process"/>
    <property type="evidence" value="ECO:0007669"/>
    <property type="project" value="InterPro"/>
</dbReference>
<dbReference type="InterPro" id="IPR050226">
    <property type="entry name" value="NagZ_Beta-hexosaminidase"/>
</dbReference>
<evidence type="ECO:0000256" key="5">
    <source>
        <dbReference type="ARBA" id="ARBA00023295"/>
    </source>
</evidence>
<comment type="catalytic activity">
    <reaction evidence="1">
        <text>Hydrolysis of terminal non-reducing N-acetyl-D-hexosamine residues in N-acetyl-beta-D-hexosaminides.</text>
        <dbReference type="EC" id="3.2.1.52"/>
    </reaction>
</comment>
<dbReference type="Pfam" id="PF00933">
    <property type="entry name" value="Glyco_hydro_3"/>
    <property type="match status" value="1"/>
</dbReference>
<evidence type="ECO:0000256" key="1">
    <source>
        <dbReference type="ARBA" id="ARBA00001231"/>
    </source>
</evidence>
<dbReference type="SUPFAM" id="SSF51445">
    <property type="entry name" value="(Trans)glycosidases"/>
    <property type="match status" value="1"/>
</dbReference>
<keyword evidence="4 7" id="KW-0378">Hydrolase</keyword>
<comment type="similarity">
    <text evidence="2">Belongs to the glycosyl hydrolase 3 family.</text>
</comment>
<dbReference type="AlphaFoldDB" id="A0A650EMK2"/>
<name>A0A650EMK2_9BACT</name>
<evidence type="ECO:0000256" key="2">
    <source>
        <dbReference type="ARBA" id="ARBA00005336"/>
    </source>
</evidence>
<evidence type="ECO:0000256" key="4">
    <source>
        <dbReference type="ARBA" id="ARBA00022801"/>
    </source>
</evidence>